<evidence type="ECO:0000313" key="1">
    <source>
        <dbReference type="EMBL" id="OOQ54813.1"/>
    </source>
</evidence>
<accession>A0ABX3LR77</accession>
<gene>
    <name evidence="1" type="ORF">AFM16_01900</name>
</gene>
<comment type="caution">
    <text evidence="1">The sequence shown here is derived from an EMBL/GenBank/DDBJ whole genome shotgun (WGS) entry which is preliminary data.</text>
</comment>
<keyword evidence="2" id="KW-1185">Reference proteome</keyword>
<name>A0ABX3LR77_STRAT</name>
<dbReference type="Proteomes" id="UP000190306">
    <property type="component" value="Chromosome"/>
</dbReference>
<protein>
    <recommendedName>
        <fullName evidence="3">RCK N-terminal domain-containing protein</fullName>
    </recommendedName>
</protein>
<evidence type="ECO:0000313" key="2">
    <source>
        <dbReference type="Proteomes" id="UP000190306"/>
    </source>
</evidence>
<evidence type="ECO:0008006" key="3">
    <source>
        <dbReference type="Google" id="ProtNLM"/>
    </source>
</evidence>
<dbReference type="EMBL" id="LHQL01000001">
    <property type="protein sequence ID" value="OOQ54813.1"/>
    <property type="molecule type" value="Genomic_DNA"/>
</dbReference>
<reference evidence="1 2" key="1">
    <citation type="submission" date="2015-07" db="EMBL/GenBank/DDBJ databases">
        <title>Draft Genome Sequence of Streptomyces antibioticus, IMRU 3720 reveals insights in the evolution of actinomycin biosynthetic gene clusters in Streptomyces.</title>
        <authorList>
            <person name="Crnovcic I."/>
            <person name="Ruckert C."/>
            <person name="Kalinowksi J."/>
            <person name="Keller U."/>
        </authorList>
    </citation>
    <scope>NUCLEOTIDE SEQUENCE [LARGE SCALE GENOMIC DNA]</scope>
    <source>
        <strain evidence="1 2">DSM 41481</strain>
    </source>
</reference>
<sequence length="104" mass="11239">MTSPPAHSGPRTFVVIGETHLASYVCASLRDGHTVHHLPAPDDQEFRSALAVARLSPSAPTIVTIFDRTVADELTRLLPQCEVTSPADLVARVSPLQPRGPYRT</sequence>
<organism evidence="1 2">
    <name type="scientific">Streptomyces antibioticus</name>
    <dbReference type="NCBI Taxonomy" id="1890"/>
    <lineage>
        <taxon>Bacteria</taxon>
        <taxon>Bacillati</taxon>
        <taxon>Actinomycetota</taxon>
        <taxon>Actinomycetes</taxon>
        <taxon>Kitasatosporales</taxon>
        <taxon>Streptomycetaceae</taxon>
        <taxon>Streptomyces</taxon>
    </lineage>
</organism>
<proteinExistence type="predicted"/>